<accession>L7M9G3</accession>
<evidence type="ECO:0000313" key="2">
    <source>
        <dbReference type="EMBL" id="JAA60670.1"/>
    </source>
</evidence>
<feature type="chain" id="PRO_5003981774" evidence="1">
    <location>
        <begin position="19"/>
        <end position="198"/>
    </location>
</feature>
<evidence type="ECO:0000256" key="1">
    <source>
        <dbReference type="SAM" id="SignalP"/>
    </source>
</evidence>
<dbReference type="InterPro" id="IPR012674">
    <property type="entry name" value="Calycin"/>
</dbReference>
<reference evidence="2" key="2">
    <citation type="journal article" date="2015" name="J. Proteomics">
        <title>Sexual differences in the sialomes of the zebra tick, Rhipicephalus pulchellus.</title>
        <authorList>
            <person name="Tan A.W."/>
            <person name="Francischetti I.M."/>
            <person name="Slovak M."/>
            <person name="Kini R.M."/>
            <person name="Ribeiro J.M."/>
        </authorList>
    </citation>
    <scope>NUCLEOTIDE SEQUENCE</scope>
    <source>
        <tissue evidence="2">Salivary gland</tissue>
    </source>
</reference>
<dbReference type="EMBL" id="GACK01004364">
    <property type="protein sequence ID" value="JAA60670.1"/>
    <property type="molecule type" value="mRNA"/>
</dbReference>
<sequence>MAASKALILWTLAVTSVAVHNPFAVVKLDLSKYQNPWPVINSTKNVLLARVSGPGTTYPCVRSRYWGYHNMNNTIERSFDILSTNASFSNISLSVRYENDTETNLTILEVSFNEATLVGEETDQSYCLDRFTFHVLYAEDQCLLLGNKASVRGFTNCSLWFPEKASGYQRPPSCCEFLFYVLCGQGSKVNSTQCPYEL</sequence>
<dbReference type="Gene3D" id="2.40.128.20">
    <property type="match status" value="1"/>
</dbReference>
<keyword evidence="1" id="KW-0732">Signal</keyword>
<proteinExistence type="evidence at transcript level"/>
<dbReference type="SUPFAM" id="SSF50814">
    <property type="entry name" value="Lipocalins"/>
    <property type="match status" value="1"/>
</dbReference>
<organism evidence="2">
    <name type="scientific">Rhipicephalus pulchellus</name>
    <name type="common">Yellow backed tick</name>
    <name type="synonym">Dermacentor pulchellus</name>
    <dbReference type="NCBI Taxonomy" id="72859"/>
    <lineage>
        <taxon>Eukaryota</taxon>
        <taxon>Metazoa</taxon>
        <taxon>Ecdysozoa</taxon>
        <taxon>Arthropoda</taxon>
        <taxon>Chelicerata</taxon>
        <taxon>Arachnida</taxon>
        <taxon>Acari</taxon>
        <taxon>Parasitiformes</taxon>
        <taxon>Ixodida</taxon>
        <taxon>Ixodoidea</taxon>
        <taxon>Ixodidae</taxon>
        <taxon>Rhipicephalinae</taxon>
        <taxon>Rhipicephalus</taxon>
        <taxon>Rhipicephalus</taxon>
    </lineage>
</organism>
<feature type="signal peptide" evidence="1">
    <location>
        <begin position="1"/>
        <end position="18"/>
    </location>
</feature>
<name>L7M9G3_RHIPC</name>
<reference evidence="2" key="1">
    <citation type="submission" date="2012-11" db="EMBL/GenBank/DDBJ databases">
        <authorList>
            <person name="Lucero-Rivera Y.E."/>
            <person name="Tovar-Ramirez D."/>
        </authorList>
    </citation>
    <scope>NUCLEOTIDE SEQUENCE</scope>
    <source>
        <tissue evidence="2">Salivary gland</tissue>
    </source>
</reference>
<dbReference type="AlphaFoldDB" id="L7M9G3"/>
<protein>
    <submittedName>
        <fullName evidence="2">Putative group iii salivary lipocalin</fullName>
    </submittedName>
</protein>